<dbReference type="PROSITE" id="PS51379">
    <property type="entry name" value="4FE4S_FER_2"/>
    <property type="match status" value="3"/>
</dbReference>
<keyword evidence="2" id="KW-0479">Metal-binding</keyword>
<gene>
    <name evidence="6" type="ORF">EDD55_10368</name>
</gene>
<dbReference type="GO" id="GO:0051539">
    <property type="term" value="F:4 iron, 4 sulfur cluster binding"/>
    <property type="evidence" value="ECO:0007669"/>
    <property type="project" value="UniProtKB-KW"/>
</dbReference>
<feature type="domain" description="4Fe-4S ferredoxin-type" evidence="5">
    <location>
        <begin position="520"/>
        <end position="545"/>
    </location>
</feature>
<dbReference type="PANTHER" id="PTHR43687:SF4">
    <property type="entry name" value="BLR5484 PROTEIN"/>
    <property type="match status" value="1"/>
</dbReference>
<dbReference type="GO" id="GO:0016829">
    <property type="term" value="F:lyase activity"/>
    <property type="evidence" value="ECO:0007669"/>
    <property type="project" value="UniProtKB-KW"/>
</dbReference>
<keyword evidence="1" id="KW-0004">4Fe-4S</keyword>
<protein>
    <submittedName>
        <fullName evidence="6">Formate hydrogenlyase subunit 6/NADH:ubiquinone oxidoreductase subunit I</fullName>
    </submittedName>
</protein>
<evidence type="ECO:0000256" key="3">
    <source>
        <dbReference type="ARBA" id="ARBA00023004"/>
    </source>
</evidence>
<accession>A0A4R3JCP8</accession>
<dbReference type="InterPro" id="IPR050572">
    <property type="entry name" value="Fe-S_Ferredoxin"/>
</dbReference>
<dbReference type="EMBL" id="SLZW01000003">
    <property type="protein sequence ID" value="TCS63447.1"/>
    <property type="molecule type" value="Genomic_DNA"/>
</dbReference>
<dbReference type="RefSeq" id="WP_132938425.1">
    <property type="nucleotide sequence ID" value="NZ_CP119676.1"/>
</dbReference>
<dbReference type="GO" id="GO:0046872">
    <property type="term" value="F:metal ion binding"/>
    <property type="evidence" value="ECO:0007669"/>
    <property type="project" value="UniProtKB-KW"/>
</dbReference>
<dbReference type="InterPro" id="IPR017900">
    <property type="entry name" value="4Fe4S_Fe_S_CS"/>
</dbReference>
<evidence type="ECO:0000256" key="2">
    <source>
        <dbReference type="ARBA" id="ARBA00022723"/>
    </source>
</evidence>
<keyword evidence="7" id="KW-1185">Reference proteome</keyword>
<feature type="domain" description="4Fe-4S ferredoxin-type" evidence="5">
    <location>
        <begin position="549"/>
        <end position="580"/>
    </location>
</feature>
<evidence type="ECO:0000256" key="4">
    <source>
        <dbReference type="ARBA" id="ARBA00023014"/>
    </source>
</evidence>
<evidence type="ECO:0000313" key="6">
    <source>
        <dbReference type="EMBL" id="TCS63447.1"/>
    </source>
</evidence>
<keyword evidence="6" id="KW-0456">Lyase</keyword>
<feature type="domain" description="4Fe-4S ferredoxin-type" evidence="5">
    <location>
        <begin position="307"/>
        <end position="336"/>
    </location>
</feature>
<dbReference type="AlphaFoldDB" id="A0A4R3JCP8"/>
<evidence type="ECO:0000256" key="1">
    <source>
        <dbReference type="ARBA" id="ARBA00022485"/>
    </source>
</evidence>
<evidence type="ECO:0000313" key="7">
    <source>
        <dbReference type="Proteomes" id="UP000295304"/>
    </source>
</evidence>
<dbReference type="InterPro" id="IPR017896">
    <property type="entry name" value="4Fe4S_Fe-S-bd"/>
</dbReference>
<keyword evidence="3" id="KW-0408">Iron</keyword>
<dbReference type="OrthoDB" id="9800445at2"/>
<evidence type="ECO:0000259" key="5">
    <source>
        <dbReference type="PROSITE" id="PS51379"/>
    </source>
</evidence>
<comment type="caution">
    <text evidence="6">The sequence shown here is derived from an EMBL/GenBank/DDBJ whole genome shotgun (WGS) entry which is preliminary data.</text>
</comment>
<dbReference type="PANTHER" id="PTHR43687">
    <property type="entry name" value="ADENYLYLSULFATE REDUCTASE, BETA SUBUNIT"/>
    <property type="match status" value="1"/>
</dbReference>
<reference evidence="6 7" key="1">
    <citation type="submission" date="2019-03" db="EMBL/GenBank/DDBJ databases">
        <title>Genomic Encyclopedia of Type Strains, Phase IV (KMG-IV): sequencing the most valuable type-strain genomes for metagenomic binning, comparative biology and taxonomic classification.</title>
        <authorList>
            <person name="Goeker M."/>
        </authorList>
    </citation>
    <scope>NUCLEOTIDE SEQUENCE [LARGE SCALE GENOMIC DNA]</scope>
    <source>
        <strain evidence="6 7">DSM 101688</strain>
    </source>
</reference>
<organism evidence="6 7">
    <name type="scientific">Varunaivibrio sulfuroxidans</name>
    <dbReference type="NCBI Taxonomy" id="1773489"/>
    <lineage>
        <taxon>Bacteria</taxon>
        <taxon>Pseudomonadati</taxon>
        <taxon>Pseudomonadota</taxon>
        <taxon>Alphaproteobacteria</taxon>
        <taxon>Rhodospirillales</taxon>
        <taxon>Magnetovibrionaceae</taxon>
        <taxon>Varunaivibrio</taxon>
    </lineage>
</organism>
<dbReference type="Pfam" id="PF12838">
    <property type="entry name" value="Fer4_7"/>
    <property type="match status" value="1"/>
</dbReference>
<keyword evidence="6" id="KW-0830">Ubiquinone</keyword>
<dbReference type="Pfam" id="PF13187">
    <property type="entry name" value="Fer4_9"/>
    <property type="match status" value="1"/>
</dbReference>
<dbReference type="Proteomes" id="UP000295304">
    <property type="component" value="Unassembled WGS sequence"/>
</dbReference>
<dbReference type="SUPFAM" id="SSF54862">
    <property type="entry name" value="4Fe-4S ferredoxins"/>
    <property type="match status" value="1"/>
</dbReference>
<name>A0A4R3JCP8_9PROT</name>
<proteinExistence type="predicted"/>
<dbReference type="Gene3D" id="3.30.70.20">
    <property type="match status" value="2"/>
</dbReference>
<keyword evidence="4" id="KW-0411">Iron-sulfur</keyword>
<sequence length="691" mass="73875">MTESPAKILLCDCNGAMRFDIKTLSKALGSATIETFNALCRHQIDAARHALAQGGGRTVRIACTQEAPIFLELSEGNDAEAALSFVNIREQAGWSREGGKATAKMAALIAEAGVHAPPATQVSMQSEGRLLILGAGDEAIRAAQRLDGHLDITVALSPEVAGEIMPPAVASFPIFFGAATRAGGHLGNFNVSFASLSPSDPSSRNGLGFTKSGGEKTLSADLILDLRAKTPLFPAAQRRDGYVLCAPNDSTHVERALFDLIDMVGTFDKPRYVNYESNLCAHARNAIQGCRQCLDICPTGAIGPDGDHVAIDPYICAGCGGCAGVCPTGAVEYAMPSATTALARLRVLMQTARKAGESAPRVLIHDQEFGAEAITLMARFGQGLPARVIPFAMNEVTQLSGDVLLGALAHGACRVFVLAPPHKREDQDGLLRQVALANEIVGALGYGEEQVCVIDSNDPEAIAARLYQDAEHAPARSTPTGGFASVGKKRHRLHVILEHLHDHAPTPVDILPLTPGAPFGAVIVDQNKCTLCLSCVNACPAAALTDNPNAPQLNFREINCIQCGLCRTTCPEDAITLEARIDFTRAALTPRTVKEEEPFACVRCAKPFGVRSTIERMIEKVKDNPMFAEPEALNRLRMCDQCRVIDLALSNEDPWASTERRVKSTDDYLAERDKLRQDAATQRGKSGEDDV</sequence>
<dbReference type="PROSITE" id="PS00198">
    <property type="entry name" value="4FE4S_FER_1"/>
    <property type="match status" value="2"/>
</dbReference>